<evidence type="ECO:0000313" key="4">
    <source>
        <dbReference type="Proteomes" id="UP000037179"/>
    </source>
</evidence>
<feature type="region of interest" description="Disordered" evidence="1">
    <location>
        <begin position="212"/>
        <end position="232"/>
    </location>
</feature>
<sequence length="310" mass="33828">MHVYLVDLAEVEAVIGSKDEEFLGRLLAELPKHDPGDGCCEPCDAADCEGADCEECYRCEDAQHPQALRAIFAGGPFEEDHADAYISALELICEDLGPYIGDASFWFGYKGLPEEILSLASDMDGDLFPFTDSTGWGHIGKESCAELLPEWEANAAGPDDHSGYAAPSPPGSADPSPRRRISSASGPVSVIADRVHRCVAVMRWRRRKRRSASGFPGVPEMARTASTTRRTCRELRTSADTPQPGGFTAGTRRDPCPASYDWLQWTQVRAIGDERACDAPSLSAMDTRAVGPWSEVWRVRCVSAGRGFRR</sequence>
<gene>
    <name evidence="3" type="ORF">NSK11_contig00056-0042</name>
</gene>
<organism evidence="3 4">
    <name type="scientific">Nocardia seriolae</name>
    <dbReference type="NCBI Taxonomy" id="37332"/>
    <lineage>
        <taxon>Bacteria</taxon>
        <taxon>Bacillati</taxon>
        <taxon>Actinomycetota</taxon>
        <taxon>Actinomycetes</taxon>
        <taxon>Mycobacteriales</taxon>
        <taxon>Nocardiaceae</taxon>
        <taxon>Nocardia</taxon>
    </lineage>
</organism>
<feature type="domain" description="DUF7691" evidence="2">
    <location>
        <begin position="2"/>
        <end position="153"/>
    </location>
</feature>
<keyword evidence="4" id="KW-1185">Reference proteome</keyword>
<evidence type="ECO:0000313" key="3">
    <source>
        <dbReference type="EMBL" id="GAP29462.1"/>
    </source>
</evidence>
<evidence type="ECO:0000259" key="2">
    <source>
        <dbReference type="Pfam" id="PF24740"/>
    </source>
</evidence>
<dbReference type="AlphaFoldDB" id="A0ABC9YVM1"/>
<dbReference type="InterPro" id="IPR056108">
    <property type="entry name" value="DUF7691"/>
</dbReference>
<accession>A0ABC9YVM1</accession>
<dbReference type="Proteomes" id="UP000037179">
    <property type="component" value="Unassembled WGS sequence"/>
</dbReference>
<dbReference type="EMBL" id="BBYQ01000056">
    <property type="protein sequence ID" value="GAP29462.1"/>
    <property type="molecule type" value="Genomic_DNA"/>
</dbReference>
<protein>
    <recommendedName>
        <fullName evidence="2">DUF7691 domain-containing protein</fullName>
    </recommendedName>
</protein>
<name>A0ABC9YVM1_9NOCA</name>
<comment type="caution">
    <text evidence="3">The sequence shown here is derived from an EMBL/GenBank/DDBJ whole genome shotgun (WGS) entry which is preliminary data.</text>
</comment>
<reference evidence="4" key="1">
    <citation type="submission" date="2015-07" db="EMBL/GenBank/DDBJ databases">
        <title>Nocardia seriolae U-1 whole genome shotgun sequence.</title>
        <authorList>
            <person name="Imajoh M."/>
            <person name="Fukumoto Y."/>
            <person name="Sukeda M."/>
            <person name="Yamane J."/>
            <person name="Yamasaki K."/>
            <person name="Shimizu M."/>
            <person name="Ohnishi K."/>
            <person name="Oshima S."/>
        </authorList>
    </citation>
    <scope>NUCLEOTIDE SEQUENCE [LARGE SCALE GENOMIC DNA]</scope>
    <source>
        <strain evidence="4">U-1</strain>
    </source>
</reference>
<dbReference type="Pfam" id="PF24740">
    <property type="entry name" value="DUF7691"/>
    <property type="match status" value="1"/>
</dbReference>
<evidence type="ECO:0000256" key="1">
    <source>
        <dbReference type="SAM" id="MobiDB-lite"/>
    </source>
</evidence>
<feature type="region of interest" description="Disordered" evidence="1">
    <location>
        <begin position="155"/>
        <end position="186"/>
    </location>
</feature>
<proteinExistence type="predicted"/>
<reference evidence="3 4" key="2">
    <citation type="journal article" date="2016" name="Genome Announc.">
        <title>Draft Genome Sequence of Erythromycin- and Oxytetracycline-Sensitive Nocardia seriolae Strain U-1 (NBRC 110359).</title>
        <authorList>
            <person name="Imajoh M."/>
            <person name="Sukeda M."/>
            <person name="Shimizu M."/>
            <person name="Yamane J."/>
            <person name="Ohnishi K."/>
            <person name="Oshima S."/>
        </authorList>
    </citation>
    <scope>NUCLEOTIDE SEQUENCE [LARGE SCALE GENOMIC DNA]</scope>
    <source>
        <strain evidence="3 4">U-1</strain>
    </source>
</reference>